<evidence type="ECO:0000256" key="4">
    <source>
        <dbReference type="ARBA" id="ARBA00023136"/>
    </source>
</evidence>
<organism evidence="6 7">
    <name type="scientific">Herminiimonas aquatilis</name>
    <dbReference type="NCBI Taxonomy" id="345342"/>
    <lineage>
        <taxon>Bacteria</taxon>
        <taxon>Pseudomonadati</taxon>
        <taxon>Pseudomonadota</taxon>
        <taxon>Betaproteobacteria</taxon>
        <taxon>Burkholderiales</taxon>
        <taxon>Oxalobacteraceae</taxon>
        <taxon>Herminiimonas</taxon>
    </lineage>
</organism>
<keyword evidence="4 5" id="KW-0472">Membrane</keyword>
<dbReference type="RefSeq" id="WP_382232718.1">
    <property type="nucleotide sequence ID" value="NZ_JBHTCC010000001.1"/>
</dbReference>
<comment type="caution">
    <text evidence="6">The sequence shown here is derived from an EMBL/GenBank/DDBJ whole genome shotgun (WGS) entry which is preliminary data.</text>
</comment>
<proteinExistence type="predicted"/>
<evidence type="ECO:0000256" key="5">
    <source>
        <dbReference type="SAM" id="Phobius"/>
    </source>
</evidence>
<dbReference type="SUPFAM" id="SSF161084">
    <property type="entry name" value="MAPEG domain-like"/>
    <property type="match status" value="1"/>
</dbReference>
<feature type="transmembrane region" description="Helical" evidence="5">
    <location>
        <begin position="6"/>
        <end position="25"/>
    </location>
</feature>
<evidence type="ECO:0000256" key="1">
    <source>
        <dbReference type="ARBA" id="ARBA00004370"/>
    </source>
</evidence>
<dbReference type="PANTHER" id="PTHR35371">
    <property type="entry name" value="INNER MEMBRANE PROTEIN"/>
    <property type="match status" value="1"/>
</dbReference>
<reference evidence="7" key="1">
    <citation type="journal article" date="2019" name="Int. J. Syst. Evol. Microbiol.">
        <title>The Global Catalogue of Microorganisms (GCM) 10K type strain sequencing project: providing services to taxonomists for standard genome sequencing and annotation.</title>
        <authorList>
            <consortium name="The Broad Institute Genomics Platform"/>
            <consortium name="The Broad Institute Genome Sequencing Center for Infectious Disease"/>
            <person name="Wu L."/>
            <person name="Ma J."/>
        </authorList>
    </citation>
    <scope>NUCLEOTIDE SEQUENCE [LARGE SCALE GENOMIC DNA]</scope>
    <source>
        <strain evidence="7">CCUG 36956</strain>
    </source>
</reference>
<protein>
    <submittedName>
        <fullName evidence="6">MAPEG family protein</fullName>
    </submittedName>
</protein>
<evidence type="ECO:0000256" key="2">
    <source>
        <dbReference type="ARBA" id="ARBA00022692"/>
    </source>
</evidence>
<dbReference type="PANTHER" id="PTHR35371:SF1">
    <property type="entry name" value="BLR7753 PROTEIN"/>
    <property type="match status" value="1"/>
</dbReference>
<feature type="transmembrane region" description="Helical" evidence="5">
    <location>
        <begin position="79"/>
        <end position="99"/>
    </location>
</feature>
<dbReference type="EMBL" id="JBHTCC010000001">
    <property type="protein sequence ID" value="MFC7297574.1"/>
    <property type="molecule type" value="Genomic_DNA"/>
</dbReference>
<accession>A0ABW2J2B1</accession>
<gene>
    <name evidence="6" type="ORF">ACFQO0_03880</name>
</gene>
<comment type="subcellular location">
    <subcellularLocation>
        <location evidence="1">Membrane</location>
    </subcellularLocation>
</comment>
<dbReference type="InterPro" id="IPR023352">
    <property type="entry name" value="MAPEG-like_dom_sf"/>
</dbReference>
<keyword evidence="2 5" id="KW-0812">Transmembrane</keyword>
<dbReference type="Gene3D" id="1.20.120.550">
    <property type="entry name" value="Membrane associated eicosanoid/glutathione metabolism-like domain"/>
    <property type="match status" value="1"/>
</dbReference>
<dbReference type="Pfam" id="PF01124">
    <property type="entry name" value="MAPEG"/>
    <property type="match status" value="1"/>
</dbReference>
<keyword evidence="7" id="KW-1185">Reference proteome</keyword>
<evidence type="ECO:0000313" key="7">
    <source>
        <dbReference type="Proteomes" id="UP001596379"/>
    </source>
</evidence>
<name>A0ABW2J2B1_9BURK</name>
<evidence type="ECO:0000313" key="6">
    <source>
        <dbReference type="EMBL" id="MFC7297574.1"/>
    </source>
</evidence>
<evidence type="ECO:0000256" key="3">
    <source>
        <dbReference type="ARBA" id="ARBA00022989"/>
    </source>
</evidence>
<sequence>MNLSYWCVLAAGIMPVATIAIAKWGRRDFDNSEPRRWLEQQSGIRRRADSAHRNHFEAFPFFAAGVLVAQQLHATQDSIDMLAIAFIASRIVYTGLYLSDRSTLRSVAWLIGYLAVIGLFLIAAFPGSR</sequence>
<dbReference type="InterPro" id="IPR001129">
    <property type="entry name" value="Membr-assoc_MAPEG"/>
</dbReference>
<keyword evidence="3 5" id="KW-1133">Transmembrane helix</keyword>
<dbReference type="Proteomes" id="UP001596379">
    <property type="component" value="Unassembled WGS sequence"/>
</dbReference>
<feature type="transmembrane region" description="Helical" evidence="5">
    <location>
        <begin position="106"/>
        <end position="125"/>
    </location>
</feature>